<proteinExistence type="predicted"/>
<dbReference type="Gene3D" id="3.20.20.370">
    <property type="entry name" value="Glycoside hydrolase/deacetylase"/>
    <property type="match status" value="1"/>
</dbReference>
<feature type="chain" id="PRO_5046777083" evidence="1">
    <location>
        <begin position="20"/>
        <end position="211"/>
    </location>
</feature>
<feature type="domain" description="NodB homology" evidence="2">
    <location>
        <begin position="28"/>
        <end position="205"/>
    </location>
</feature>
<evidence type="ECO:0000259" key="2">
    <source>
        <dbReference type="PROSITE" id="PS51677"/>
    </source>
</evidence>
<organism evidence="3 4">
    <name type="scientific">Carboxylicivirga marina</name>
    <dbReference type="NCBI Taxonomy" id="2800988"/>
    <lineage>
        <taxon>Bacteria</taxon>
        <taxon>Pseudomonadati</taxon>
        <taxon>Bacteroidota</taxon>
        <taxon>Bacteroidia</taxon>
        <taxon>Marinilabiliales</taxon>
        <taxon>Marinilabiliaceae</taxon>
        <taxon>Carboxylicivirga</taxon>
    </lineage>
</organism>
<gene>
    <name evidence="3" type="ORF">JIV24_12800</name>
</gene>
<evidence type="ECO:0000313" key="3">
    <source>
        <dbReference type="EMBL" id="MBK3518217.1"/>
    </source>
</evidence>
<keyword evidence="1" id="KW-0732">Signal</keyword>
<comment type="caution">
    <text evidence="3">The sequence shown here is derived from an EMBL/GenBank/DDBJ whole genome shotgun (WGS) entry which is preliminary data.</text>
</comment>
<dbReference type="RefSeq" id="WP_200465445.1">
    <property type="nucleotide sequence ID" value="NZ_JAENRR010000029.1"/>
</dbReference>
<feature type="signal peptide" evidence="1">
    <location>
        <begin position="1"/>
        <end position="19"/>
    </location>
</feature>
<dbReference type="Pfam" id="PF01522">
    <property type="entry name" value="Polysacc_deac_1"/>
    <property type="match status" value="1"/>
</dbReference>
<dbReference type="PROSITE" id="PS51677">
    <property type="entry name" value="NODB"/>
    <property type="match status" value="1"/>
</dbReference>
<dbReference type="PANTHER" id="PTHR10587">
    <property type="entry name" value="GLYCOSYL TRANSFERASE-RELATED"/>
    <property type="match status" value="1"/>
</dbReference>
<keyword evidence="4" id="KW-1185">Reference proteome</keyword>
<accession>A0ABS1HKL8</accession>
<dbReference type="Proteomes" id="UP000605676">
    <property type="component" value="Unassembled WGS sequence"/>
</dbReference>
<dbReference type="InterPro" id="IPR002509">
    <property type="entry name" value="NODB_dom"/>
</dbReference>
<name>A0ABS1HKL8_9BACT</name>
<dbReference type="EMBL" id="JAENRR010000029">
    <property type="protein sequence ID" value="MBK3518217.1"/>
    <property type="molecule type" value="Genomic_DNA"/>
</dbReference>
<dbReference type="SUPFAM" id="SSF88713">
    <property type="entry name" value="Glycoside hydrolase/deacetylase"/>
    <property type="match status" value="1"/>
</dbReference>
<dbReference type="CDD" id="cd10917">
    <property type="entry name" value="CE4_NodB_like_6s_7s"/>
    <property type="match status" value="1"/>
</dbReference>
<dbReference type="InterPro" id="IPR011330">
    <property type="entry name" value="Glyco_hydro/deAcase_b/a-brl"/>
</dbReference>
<sequence>MNRLIIFTVFLLSLYNVFAADGTNTKQKTIYLTIDDGPSGALTKQFLELFDQYNVKATFYHMGKKAELQIALCKKVLSKGHQVGNHGLTHKDLTELSEADVREELITFQNLYKQQLNYEPSTFRAPFLKSNIFIDELVDSLGMTSYKINAYARDAKPEVEVEMIVDNLSDLHGDKLVILCHERTHTLEALKHLIPIWKGMGYSFEALRADG</sequence>
<evidence type="ECO:0000256" key="1">
    <source>
        <dbReference type="SAM" id="SignalP"/>
    </source>
</evidence>
<reference evidence="3 4" key="1">
    <citation type="submission" date="2021-01" db="EMBL/GenBank/DDBJ databases">
        <title>Carboxyliciviraga sp.nov., isolated from coastal sediments.</title>
        <authorList>
            <person name="Lu D."/>
            <person name="Zhang T."/>
        </authorList>
    </citation>
    <scope>NUCLEOTIDE SEQUENCE [LARGE SCALE GENOMIC DNA]</scope>
    <source>
        <strain evidence="3 4">N1Y132</strain>
    </source>
</reference>
<protein>
    <submittedName>
        <fullName evidence="3">Polysaccharide deacetylase family protein</fullName>
    </submittedName>
</protein>
<dbReference type="InterPro" id="IPR050248">
    <property type="entry name" value="Polysacc_deacetylase_ArnD"/>
</dbReference>
<evidence type="ECO:0000313" key="4">
    <source>
        <dbReference type="Proteomes" id="UP000605676"/>
    </source>
</evidence>